<evidence type="ECO:0000256" key="1">
    <source>
        <dbReference type="ARBA" id="ARBA00009081"/>
    </source>
</evidence>
<dbReference type="eggNOG" id="ENOG502TCCK">
    <property type="taxonomic scope" value="Eukaryota"/>
</dbReference>
<dbReference type="Gene3D" id="3.30.1370.10">
    <property type="entry name" value="K Homology domain, type 1"/>
    <property type="match status" value="1"/>
</dbReference>
<dbReference type="EMBL" id="KB031158">
    <property type="protein sequence ID" value="ELK00156.1"/>
    <property type="molecule type" value="Genomic_DNA"/>
</dbReference>
<dbReference type="Proteomes" id="UP000010552">
    <property type="component" value="Unassembled WGS sequence"/>
</dbReference>
<protein>
    <submittedName>
        <fullName evidence="3">KH like proteiny domain-containing protein 1</fullName>
    </submittedName>
</protein>
<dbReference type="InterPro" id="IPR036612">
    <property type="entry name" value="KH_dom_type_1_sf"/>
</dbReference>
<proteinExistence type="inferred from homology"/>
<dbReference type="PANTHER" id="PTHR31368:SF6">
    <property type="entry name" value="KH HOMOLOGY DOMAIN-CONTAINING PROTEIN 1"/>
    <property type="match status" value="1"/>
</dbReference>
<gene>
    <name evidence="3" type="ORF">PAL_GLEAN10025257</name>
</gene>
<keyword evidence="4" id="KW-1185">Reference proteome</keyword>
<name>L5JN24_PTEAL</name>
<dbReference type="GO" id="GO:0003723">
    <property type="term" value="F:RNA binding"/>
    <property type="evidence" value="ECO:0007669"/>
    <property type="project" value="InterPro"/>
</dbReference>
<dbReference type="PANTHER" id="PTHR31368">
    <property type="entry name" value="DEVELOPMENT PLURPOTENCY-ASSOCIATED PROTEIN 1/5 FAMILY MEMBER"/>
    <property type="match status" value="1"/>
</dbReference>
<dbReference type="AlphaFoldDB" id="L5JN24"/>
<dbReference type="InterPro" id="IPR031952">
    <property type="entry name" value="MOEP19_KH-like"/>
</dbReference>
<feature type="domain" description="KH-like RNA-binding" evidence="2">
    <location>
        <begin position="36"/>
        <end position="121"/>
    </location>
</feature>
<comment type="similarity">
    <text evidence="1">Belongs to the KHDC1 family.</text>
</comment>
<evidence type="ECO:0000313" key="3">
    <source>
        <dbReference type="EMBL" id="ELK00156.1"/>
    </source>
</evidence>
<dbReference type="GO" id="GO:0005737">
    <property type="term" value="C:cytoplasm"/>
    <property type="evidence" value="ECO:0007669"/>
    <property type="project" value="TreeGrafter"/>
</dbReference>
<dbReference type="Pfam" id="PF16005">
    <property type="entry name" value="MOEP19"/>
    <property type="match status" value="1"/>
</dbReference>
<evidence type="ECO:0000313" key="4">
    <source>
        <dbReference type="Proteomes" id="UP000010552"/>
    </source>
</evidence>
<accession>L5JN24</accession>
<reference evidence="4" key="1">
    <citation type="journal article" date="2013" name="Science">
        <title>Comparative analysis of bat genomes provides insight into the evolution of flight and immunity.</title>
        <authorList>
            <person name="Zhang G."/>
            <person name="Cowled C."/>
            <person name="Shi Z."/>
            <person name="Huang Z."/>
            <person name="Bishop-Lilly K.A."/>
            <person name="Fang X."/>
            <person name="Wynne J.W."/>
            <person name="Xiong Z."/>
            <person name="Baker M.L."/>
            <person name="Zhao W."/>
            <person name="Tachedjian M."/>
            <person name="Zhu Y."/>
            <person name="Zhou P."/>
            <person name="Jiang X."/>
            <person name="Ng J."/>
            <person name="Yang L."/>
            <person name="Wu L."/>
            <person name="Xiao J."/>
            <person name="Feng Y."/>
            <person name="Chen Y."/>
            <person name="Sun X."/>
            <person name="Zhang Y."/>
            <person name="Marsh G.A."/>
            <person name="Crameri G."/>
            <person name="Broder C.C."/>
            <person name="Frey K.G."/>
            <person name="Wang L.F."/>
            <person name="Wang J."/>
        </authorList>
    </citation>
    <scope>NUCLEOTIDE SEQUENCE [LARGE SCALE GENOMIC DNA]</scope>
</reference>
<organism evidence="3 4">
    <name type="scientific">Pteropus alecto</name>
    <name type="common">Black flying fox</name>
    <dbReference type="NCBI Taxonomy" id="9402"/>
    <lineage>
        <taxon>Eukaryota</taxon>
        <taxon>Metazoa</taxon>
        <taxon>Chordata</taxon>
        <taxon>Craniata</taxon>
        <taxon>Vertebrata</taxon>
        <taxon>Euteleostomi</taxon>
        <taxon>Mammalia</taxon>
        <taxon>Eutheria</taxon>
        <taxon>Laurasiatheria</taxon>
        <taxon>Chiroptera</taxon>
        <taxon>Yinpterochiroptera</taxon>
        <taxon>Pteropodoidea</taxon>
        <taxon>Pteropodidae</taxon>
        <taxon>Pteropodinae</taxon>
        <taxon>Pteropus</taxon>
    </lineage>
</organism>
<sequence length="169" mass="19847">MAQYFPDLLVFFFFDRSIELSPILNHDMETRTCSEEPWWINPENFYLPLVFYMEEDQEERIFGRLDTDLHCIEVHSHTFIQLEGWFTATGQTRVTIVGPPEARQWLFLMILSMGSWDLDQQARGLKMLQRVRSQALTKDDLAAAPSMQLYPTALSLPVRRGRTVHSRFC</sequence>
<dbReference type="CDD" id="cd12795">
    <property type="entry name" value="FILIA_N_like"/>
    <property type="match status" value="1"/>
</dbReference>
<evidence type="ECO:0000259" key="2">
    <source>
        <dbReference type="Pfam" id="PF16005"/>
    </source>
</evidence>
<dbReference type="InParanoid" id="L5JN24"/>